<accession>A0A9P7VUM4</accession>
<protein>
    <submittedName>
        <fullName evidence="1">Uncharacterized protein</fullName>
    </submittedName>
</protein>
<dbReference type="GeneID" id="66111606"/>
<evidence type="ECO:0000313" key="1">
    <source>
        <dbReference type="EMBL" id="KAG7447025.1"/>
    </source>
</evidence>
<organism evidence="1 2">
    <name type="scientific">Guyanagaster necrorhizus</name>
    <dbReference type="NCBI Taxonomy" id="856835"/>
    <lineage>
        <taxon>Eukaryota</taxon>
        <taxon>Fungi</taxon>
        <taxon>Dikarya</taxon>
        <taxon>Basidiomycota</taxon>
        <taxon>Agaricomycotina</taxon>
        <taxon>Agaricomycetes</taxon>
        <taxon>Agaricomycetidae</taxon>
        <taxon>Agaricales</taxon>
        <taxon>Marasmiineae</taxon>
        <taxon>Physalacriaceae</taxon>
        <taxon>Guyanagaster</taxon>
    </lineage>
</organism>
<reference evidence="1" key="1">
    <citation type="submission" date="2020-11" db="EMBL/GenBank/DDBJ databases">
        <title>Adaptations for nitrogen fixation in a non-lichenized fungal sporocarp promotes dispersal by wood-feeding termites.</title>
        <authorList>
            <consortium name="DOE Joint Genome Institute"/>
            <person name="Koch R.A."/>
            <person name="Yoon G."/>
            <person name="Arayal U."/>
            <person name="Lail K."/>
            <person name="Amirebrahimi M."/>
            <person name="Labutti K."/>
            <person name="Lipzen A."/>
            <person name="Riley R."/>
            <person name="Barry K."/>
            <person name="Henrissat B."/>
            <person name="Grigoriev I.V."/>
            <person name="Herr J.R."/>
            <person name="Aime M.C."/>
        </authorList>
    </citation>
    <scope>NUCLEOTIDE SEQUENCE</scope>
    <source>
        <strain evidence="1">MCA 3950</strain>
    </source>
</reference>
<keyword evidence="2" id="KW-1185">Reference proteome</keyword>
<dbReference type="RefSeq" id="XP_043040525.1">
    <property type="nucleotide sequence ID" value="XM_043189309.1"/>
</dbReference>
<dbReference type="Proteomes" id="UP000812287">
    <property type="component" value="Unassembled WGS sequence"/>
</dbReference>
<comment type="caution">
    <text evidence="1">The sequence shown here is derived from an EMBL/GenBank/DDBJ whole genome shotgun (WGS) entry which is preliminary data.</text>
</comment>
<dbReference type="AlphaFoldDB" id="A0A9P7VUM4"/>
<evidence type="ECO:0000313" key="2">
    <source>
        <dbReference type="Proteomes" id="UP000812287"/>
    </source>
</evidence>
<sequence length="96" mass="10315">MPVSSSVMPLFAPLIIHGTSKASSNNTVFDVQNPYTSSVVGMTASAIFHNVAQMLQTPEYNEVIALSQIKTGANGTAVSNWQIAYAFIYSIVSFCH</sequence>
<proteinExistence type="predicted"/>
<dbReference type="EMBL" id="MU250533">
    <property type="protein sequence ID" value="KAG7447025.1"/>
    <property type="molecule type" value="Genomic_DNA"/>
</dbReference>
<gene>
    <name evidence="1" type="ORF">BT62DRAFT_97790</name>
</gene>
<name>A0A9P7VUM4_9AGAR</name>